<dbReference type="AlphaFoldDB" id="X6NYW9"/>
<feature type="domain" description="CFAP91" evidence="7">
    <location>
        <begin position="11"/>
        <end position="124"/>
    </location>
</feature>
<evidence type="ECO:0000256" key="6">
    <source>
        <dbReference type="ARBA" id="ARBA00029555"/>
    </source>
</evidence>
<evidence type="ECO:0000259" key="7">
    <source>
        <dbReference type="Pfam" id="PF14738"/>
    </source>
</evidence>
<evidence type="ECO:0000256" key="2">
    <source>
        <dbReference type="ARBA" id="ARBA00022490"/>
    </source>
</evidence>
<evidence type="ECO:0000256" key="3">
    <source>
        <dbReference type="ARBA" id="ARBA00023212"/>
    </source>
</evidence>
<dbReference type="PANTHER" id="PTHR22455">
    <property type="entry name" value="CILIA- AND FLAGELLA-ASSOCIATED PROTEIN 91"/>
    <property type="match status" value="1"/>
</dbReference>
<dbReference type="GO" id="GO:0005930">
    <property type="term" value="C:axoneme"/>
    <property type="evidence" value="ECO:0007669"/>
    <property type="project" value="UniProtKB-SubCell"/>
</dbReference>
<comment type="similarity">
    <text evidence="5">Belongs to the CFAP91 family.</text>
</comment>
<evidence type="ECO:0000256" key="5">
    <source>
        <dbReference type="ARBA" id="ARBA00029468"/>
    </source>
</evidence>
<dbReference type="InterPro" id="IPR026720">
    <property type="entry name" value="CFAP91"/>
</dbReference>
<dbReference type="EMBL" id="ASPP01005456">
    <property type="protein sequence ID" value="ETO30467.1"/>
    <property type="molecule type" value="Genomic_DNA"/>
</dbReference>
<accession>X6NYW9</accession>
<comment type="subcellular location">
    <subcellularLocation>
        <location evidence="1">Cytoplasm</location>
        <location evidence="1">Cytoskeleton</location>
        <location evidence="1">Cilium axoneme</location>
    </subcellularLocation>
</comment>
<comment type="caution">
    <text evidence="8">The sequence shown here is derived from an EMBL/GenBank/DDBJ whole genome shotgun (WGS) entry which is preliminary data.</text>
</comment>
<protein>
    <recommendedName>
        <fullName evidence="6">Cilia- and flagella-associated protein 91</fullName>
    </recommendedName>
</protein>
<evidence type="ECO:0000256" key="4">
    <source>
        <dbReference type="ARBA" id="ARBA00023273"/>
    </source>
</evidence>
<dbReference type="Proteomes" id="UP000023152">
    <property type="component" value="Unassembled WGS sequence"/>
</dbReference>
<name>X6NYW9_RETFI</name>
<evidence type="ECO:0000256" key="1">
    <source>
        <dbReference type="ARBA" id="ARBA00004430"/>
    </source>
</evidence>
<evidence type="ECO:0000313" key="8">
    <source>
        <dbReference type="EMBL" id="ETO30467.1"/>
    </source>
</evidence>
<keyword evidence="3" id="KW-0206">Cytoskeleton</keyword>
<dbReference type="InterPro" id="IPR032840">
    <property type="entry name" value="CFAP91_dom"/>
</dbReference>
<gene>
    <name evidence="8" type="ORF">RFI_06652</name>
</gene>
<keyword evidence="2" id="KW-0963">Cytoplasm</keyword>
<organism evidence="8 9">
    <name type="scientific">Reticulomyxa filosa</name>
    <dbReference type="NCBI Taxonomy" id="46433"/>
    <lineage>
        <taxon>Eukaryota</taxon>
        <taxon>Sar</taxon>
        <taxon>Rhizaria</taxon>
        <taxon>Retaria</taxon>
        <taxon>Foraminifera</taxon>
        <taxon>Monothalamids</taxon>
        <taxon>Reticulomyxidae</taxon>
        <taxon>Reticulomyxa</taxon>
    </lineage>
</organism>
<keyword evidence="9" id="KW-1185">Reference proteome</keyword>
<reference evidence="8 9" key="1">
    <citation type="journal article" date="2013" name="Curr. Biol.">
        <title>The Genome of the Foraminiferan Reticulomyxa filosa.</title>
        <authorList>
            <person name="Glockner G."/>
            <person name="Hulsmann N."/>
            <person name="Schleicher M."/>
            <person name="Noegel A.A."/>
            <person name="Eichinger L."/>
            <person name="Gallinger C."/>
            <person name="Pawlowski J."/>
            <person name="Sierra R."/>
            <person name="Euteneuer U."/>
            <person name="Pillet L."/>
            <person name="Moustafa A."/>
            <person name="Platzer M."/>
            <person name="Groth M."/>
            <person name="Szafranski K."/>
            <person name="Schliwa M."/>
        </authorList>
    </citation>
    <scope>NUCLEOTIDE SEQUENCE [LARGE SCALE GENOMIC DNA]</scope>
</reference>
<sequence length="341" mass="39956">MIYKKKKAKGTLPIGASELEALERATVKQQIVNMLPKDDDKKSIAIRRKTLSEIEKRDWKFQQHLLQKKQDQRFDVIMNKVRKRDEQMERETQQRLDKLRYNIYERQTHFKDKIHRKRVQCSRKIGQSYAKFQSLLDASKCGVRYNFATIDDYHSFDSKIYLESKALGHIPQHSNDHLIHSILQSEEMQTHVRENMIHLHNQSTSQISGSQNVALKKNGLYSCPNKQNSQNETNNKNRSILKDLNTMEKLLHKTNSMFSSLHDTQAARTTSTEHHSFFDFMIRPPTPKFNHTLPSDLEVGVTLVQSLIRGRAVQNEMCQGKNETLELIEKLKNKDKENQKQ</sequence>
<dbReference type="OMA" id="SEEMQTH"/>
<dbReference type="PANTHER" id="PTHR22455:SF10">
    <property type="entry name" value="CILIA- AND FLAGELLA-ASSOCIATED PROTEIN 91"/>
    <property type="match status" value="1"/>
</dbReference>
<proteinExistence type="inferred from homology"/>
<dbReference type="OrthoDB" id="567787at2759"/>
<evidence type="ECO:0000313" key="9">
    <source>
        <dbReference type="Proteomes" id="UP000023152"/>
    </source>
</evidence>
<dbReference type="Pfam" id="PF14738">
    <property type="entry name" value="CFAP91"/>
    <property type="match status" value="1"/>
</dbReference>
<keyword evidence="4" id="KW-0966">Cell projection</keyword>